<proteinExistence type="predicted"/>
<keyword evidence="2" id="KW-0175">Coiled coil</keyword>
<keyword evidence="4" id="KW-1185">Reference proteome</keyword>
<gene>
    <name evidence="3" type="ORF">SAMN02745176_00360</name>
</gene>
<feature type="coiled-coil region" evidence="2">
    <location>
        <begin position="93"/>
        <end position="147"/>
    </location>
</feature>
<feature type="repeat" description="TPR" evidence="1">
    <location>
        <begin position="87"/>
        <end position="120"/>
    </location>
</feature>
<dbReference type="EMBL" id="FQZS01000003">
    <property type="protein sequence ID" value="SHI45737.1"/>
    <property type="molecule type" value="Genomic_DNA"/>
</dbReference>
<dbReference type="InterPro" id="IPR019734">
    <property type="entry name" value="TPR_rpt"/>
</dbReference>
<keyword evidence="1" id="KW-0802">TPR repeat</keyword>
<accession>A0A1M6BAP4</accession>
<dbReference type="Pfam" id="PF14559">
    <property type="entry name" value="TPR_19"/>
    <property type="match status" value="1"/>
</dbReference>
<dbReference type="InterPro" id="IPR011990">
    <property type="entry name" value="TPR-like_helical_dom_sf"/>
</dbReference>
<dbReference type="Gene3D" id="1.25.40.10">
    <property type="entry name" value="Tetratricopeptide repeat domain"/>
    <property type="match status" value="2"/>
</dbReference>
<dbReference type="PROSITE" id="PS50293">
    <property type="entry name" value="TPR_REGION"/>
    <property type="match status" value="1"/>
</dbReference>
<dbReference type="SUPFAM" id="SSF48452">
    <property type="entry name" value="TPR-like"/>
    <property type="match status" value="1"/>
</dbReference>
<protein>
    <submittedName>
        <fullName evidence="3">Tetratricopeptide repeat-containing protein</fullName>
    </submittedName>
</protein>
<evidence type="ECO:0000256" key="2">
    <source>
        <dbReference type="SAM" id="Coils"/>
    </source>
</evidence>
<name>A0A1M6BAP4_9FIRM</name>
<dbReference type="Pfam" id="PF13176">
    <property type="entry name" value="TPR_7"/>
    <property type="match status" value="1"/>
</dbReference>
<dbReference type="RefSeq" id="WP_073023867.1">
    <property type="nucleotide sequence ID" value="NZ_FQZS01000003.1"/>
</dbReference>
<sequence>MNTAINLYRNLIENHSYDPWAKRAYVRLAEIYLYMGEYEEAEKYLLSEKDKADSNFIYDLYNSWGKYDKGIELLEDLIQSNNSNFDIDYYDNLAQLYIQSQKYEEAIKTYKKALARIEDFEKRYEGEECSTIEKERLNRKIAKAEELRKGEVITGECRGRVIVDGIGVEGVRVYIKDKFIYEEEFIGGSIGLPFTLTDKEGYYLIDNLLPWEYDIGIGINPERIFGKAYLGSKDNLSILKQAGVLVNNFEFNTAIEILSPDDKIEVVEDRMDISWRQIGGAASYGLVIGLINENGYISSVYMKDIDGKADTDSNKVTIYREQLGPHFMGFLSFYDDDTPTPETLLGFYGGAKVLYGIEAYDEDGNLIGSSMPVIKSEKYPRYFVLISQELEGDKLIKKKISRSKGLVFRLS</sequence>
<dbReference type="SMART" id="SM00028">
    <property type="entry name" value="TPR"/>
    <property type="match status" value="2"/>
</dbReference>
<dbReference type="PROSITE" id="PS50005">
    <property type="entry name" value="TPR"/>
    <property type="match status" value="1"/>
</dbReference>
<reference evidence="3 4" key="1">
    <citation type="submission" date="2016-11" db="EMBL/GenBank/DDBJ databases">
        <authorList>
            <person name="Jaros S."/>
            <person name="Januszkiewicz K."/>
            <person name="Wedrychowicz H."/>
        </authorList>
    </citation>
    <scope>NUCLEOTIDE SEQUENCE [LARGE SCALE GENOMIC DNA]</scope>
    <source>
        <strain evidence="3 4">DSM 19022</strain>
    </source>
</reference>
<evidence type="ECO:0000313" key="3">
    <source>
        <dbReference type="EMBL" id="SHI45737.1"/>
    </source>
</evidence>
<evidence type="ECO:0000313" key="4">
    <source>
        <dbReference type="Proteomes" id="UP000184442"/>
    </source>
</evidence>
<dbReference type="Proteomes" id="UP000184442">
    <property type="component" value="Unassembled WGS sequence"/>
</dbReference>
<organism evidence="3 4">
    <name type="scientific">Lutispora thermophila DSM 19022</name>
    <dbReference type="NCBI Taxonomy" id="1122184"/>
    <lineage>
        <taxon>Bacteria</taxon>
        <taxon>Bacillati</taxon>
        <taxon>Bacillota</taxon>
        <taxon>Clostridia</taxon>
        <taxon>Lutisporales</taxon>
        <taxon>Lutisporaceae</taxon>
        <taxon>Lutispora</taxon>
    </lineage>
</organism>
<dbReference type="STRING" id="1122184.SAMN02745176_00360"/>
<evidence type="ECO:0000256" key="1">
    <source>
        <dbReference type="PROSITE-ProRule" id="PRU00339"/>
    </source>
</evidence>
<dbReference type="OrthoDB" id="1947780at2"/>
<dbReference type="AlphaFoldDB" id="A0A1M6BAP4"/>